<dbReference type="RefSeq" id="WP_068030720.1">
    <property type="nucleotide sequence ID" value="NZ_QQAZ01000010.1"/>
</dbReference>
<dbReference type="STRING" id="1210089.GCA_001613165_07264"/>
<accession>A0A370GT25</accession>
<keyword evidence="2" id="KW-1185">Reference proteome</keyword>
<evidence type="ECO:0000313" key="2">
    <source>
        <dbReference type="Proteomes" id="UP000255355"/>
    </source>
</evidence>
<dbReference type="SUPFAM" id="SSF140453">
    <property type="entry name" value="EsxAB dimer-like"/>
    <property type="match status" value="1"/>
</dbReference>
<name>A0A370GT25_9NOCA</name>
<dbReference type="InterPro" id="IPR010310">
    <property type="entry name" value="T7SS_ESAT-6-like"/>
</dbReference>
<comment type="caution">
    <text evidence="1">The sequence shown here is derived from an EMBL/GenBank/DDBJ whole genome shotgun (WGS) entry which is preliminary data.</text>
</comment>
<protein>
    <submittedName>
        <fullName evidence="1">WXG100 family type VII secretion target</fullName>
    </submittedName>
</protein>
<dbReference type="EMBL" id="QQAZ01000010">
    <property type="protein sequence ID" value="RDI46619.1"/>
    <property type="molecule type" value="Genomic_DNA"/>
</dbReference>
<dbReference type="Gene3D" id="1.10.287.1060">
    <property type="entry name" value="ESAT-6-like"/>
    <property type="match status" value="1"/>
</dbReference>
<proteinExistence type="predicted"/>
<organism evidence="1 2">
    <name type="scientific">Nocardia mexicana</name>
    <dbReference type="NCBI Taxonomy" id="279262"/>
    <lineage>
        <taxon>Bacteria</taxon>
        <taxon>Bacillati</taxon>
        <taxon>Actinomycetota</taxon>
        <taxon>Actinomycetes</taxon>
        <taxon>Mycobacteriales</taxon>
        <taxon>Nocardiaceae</taxon>
        <taxon>Nocardia</taxon>
    </lineage>
</organism>
<dbReference type="Pfam" id="PF06013">
    <property type="entry name" value="WXG100"/>
    <property type="match status" value="1"/>
</dbReference>
<sequence length="106" mass="11159">MTEPEGPAPEFAIVPAEVTDAGQFVKYTADSLVSGLRSLDADIATLLEAWRGGSADVYGAGWEEVKQGAVTVLESLSSMAELLGVTSQVVQEMDDSRARAISTLNI</sequence>
<gene>
    <name evidence="1" type="ORF">DFR68_11024</name>
</gene>
<reference evidence="1 2" key="1">
    <citation type="submission" date="2018-07" db="EMBL/GenBank/DDBJ databases">
        <title>Genomic Encyclopedia of Type Strains, Phase IV (KMG-IV): sequencing the most valuable type-strain genomes for metagenomic binning, comparative biology and taxonomic classification.</title>
        <authorList>
            <person name="Goeker M."/>
        </authorList>
    </citation>
    <scope>NUCLEOTIDE SEQUENCE [LARGE SCALE GENOMIC DNA]</scope>
    <source>
        <strain evidence="1 2">DSM 44952</strain>
    </source>
</reference>
<evidence type="ECO:0000313" key="1">
    <source>
        <dbReference type="EMBL" id="RDI46619.1"/>
    </source>
</evidence>
<dbReference type="InterPro" id="IPR036689">
    <property type="entry name" value="ESAT-6-like_sf"/>
</dbReference>
<dbReference type="AlphaFoldDB" id="A0A370GT25"/>
<dbReference type="Proteomes" id="UP000255355">
    <property type="component" value="Unassembled WGS sequence"/>
</dbReference>